<evidence type="ECO:0000256" key="1">
    <source>
        <dbReference type="ARBA" id="ARBA00009670"/>
    </source>
</evidence>
<dbReference type="CDD" id="cd13970">
    <property type="entry name" value="ABC1_ADCK3"/>
    <property type="match status" value="1"/>
</dbReference>
<dbReference type="InterPro" id="IPR011009">
    <property type="entry name" value="Kinase-like_dom_sf"/>
</dbReference>
<dbReference type="InterPro" id="IPR034646">
    <property type="entry name" value="ADCK3_dom"/>
</dbReference>
<evidence type="ECO:0000256" key="2">
    <source>
        <dbReference type="ARBA" id="ARBA00022679"/>
    </source>
</evidence>
<dbReference type="Proteomes" id="UP000468650">
    <property type="component" value="Unassembled WGS sequence"/>
</dbReference>
<protein>
    <submittedName>
        <fullName evidence="6">Phosphotransferase</fullName>
    </submittedName>
</protein>
<accession>A0A6N6RLH1</accession>
<keyword evidence="7" id="KW-1185">Reference proteome</keyword>
<dbReference type="PANTHER" id="PTHR43851:SF3">
    <property type="entry name" value="COENZYME Q8"/>
    <property type="match status" value="1"/>
</dbReference>
<keyword evidence="3" id="KW-0547">Nucleotide-binding</keyword>
<evidence type="ECO:0000256" key="4">
    <source>
        <dbReference type="ARBA" id="ARBA00022840"/>
    </source>
</evidence>
<dbReference type="EMBL" id="WBVO01000001">
    <property type="protein sequence ID" value="KAB2814418.1"/>
    <property type="molecule type" value="Genomic_DNA"/>
</dbReference>
<dbReference type="GO" id="GO:0004672">
    <property type="term" value="F:protein kinase activity"/>
    <property type="evidence" value="ECO:0007669"/>
    <property type="project" value="InterPro"/>
</dbReference>
<dbReference type="SUPFAM" id="SSF56112">
    <property type="entry name" value="Protein kinase-like (PK-like)"/>
    <property type="match status" value="1"/>
</dbReference>
<organism evidence="6 7">
    <name type="scientific">Phaeocystidibacter luteus</name>
    <dbReference type="NCBI Taxonomy" id="911197"/>
    <lineage>
        <taxon>Bacteria</taxon>
        <taxon>Pseudomonadati</taxon>
        <taxon>Bacteroidota</taxon>
        <taxon>Flavobacteriia</taxon>
        <taxon>Flavobacteriales</taxon>
        <taxon>Phaeocystidibacteraceae</taxon>
        <taxon>Phaeocystidibacter</taxon>
    </lineage>
</organism>
<dbReference type="PANTHER" id="PTHR43851">
    <property type="match status" value="1"/>
</dbReference>
<feature type="domain" description="Protein kinase" evidence="5">
    <location>
        <begin position="121"/>
        <end position="432"/>
    </location>
</feature>
<evidence type="ECO:0000313" key="6">
    <source>
        <dbReference type="EMBL" id="KAB2814418.1"/>
    </source>
</evidence>
<sequence length="432" mass="49021">MKEQEKIPTSRGARTGRFIKTGAQIGGNYLKHYAKRLVNSNTSKEELHEANAEDIYDTLSELKGSALKVAQMMSMDKGILPDAYANRFSLAQYSAPPLSYPLVLQSFRKAVGKSPTDVFDTFTNKAVSAASMGQVHKATIGEHVYAVKIQYPGVKDSLDSDLKMVKPMAATLFQLNSGDIEHYVNEVATRMKEECDYELELQRGSDIAKACAHLENIEFPKYYADWSNDRVLTMDWMRGKHLKEFLETNPSKETKQKIGQAIWDFYNFQIHELKELHADPHPGNFLLREDGTVGVIDFGCVKVLPEDFYNSFFKLTTDEVLQNPDQLKAVLVELEFFSENDPEDIVEFITSTMTEFLTLLARPFREDTFDFGDDSYIREVFEMGNRYGKDSKIRKLGAGRGPADAIYLNRTYFGLYTLLNKLGVEVRTNTTA</sequence>
<dbReference type="InterPro" id="IPR004147">
    <property type="entry name" value="ABC1_dom"/>
</dbReference>
<dbReference type="PROSITE" id="PS50011">
    <property type="entry name" value="PROTEIN_KINASE_DOM"/>
    <property type="match status" value="1"/>
</dbReference>
<comment type="similarity">
    <text evidence="1">Belongs to the protein kinase superfamily. ADCK protein kinase family.</text>
</comment>
<dbReference type="GO" id="GO:0005524">
    <property type="term" value="F:ATP binding"/>
    <property type="evidence" value="ECO:0007669"/>
    <property type="project" value="UniProtKB-KW"/>
</dbReference>
<comment type="caution">
    <text evidence="6">The sequence shown here is derived from an EMBL/GenBank/DDBJ whole genome shotgun (WGS) entry which is preliminary data.</text>
</comment>
<gene>
    <name evidence="6" type="ORF">F8C67_01405</name>
</gene>
<name>A0A6N6RLH1_9FLAO</name>
<proteinExistence type="inferred from homology"/>
<dbReference type="Pfam" id="PF03109">
    <property type="entry name" value="ABC1"/>
    <property type="match status" value="1"/>
</dbReference>
<dbReference type="Gene3D" id="1.10.510.10">
    <property type="entry name" value="Transferase(Phosphotransferase) domain 1"/>
    <property type="match status" value="1"/>
</dbReference>
<evidence type="ECO:0000256" key="3">
    <source>
        <dbReference type="ARBA" id="ARBA00022741"/>
    </source>
</evidence>
<keyword evidence="4" id="KW-0067">ATP-binding</keyword>
<reference evidence="6 7" key="1">
    <citation type="submission" date="2019-09" db="EMBL/GenBank/DDBJ databases">
        <title>Genomes of family Cryomorphaceae.</title>
        <authorList>
            <person name="Bowman J.P."/>
        </authorList>
    </citation>
    <scope>NUCLEOTIDE SEQUENCE [LARGE SCALE GENOMIC DNA]</scope>
    <source>
        <strain evidence="6 7">LMG 25704</strain>
    </source>
</reference>
<keyword evidence="2 6" id="KW-0808">Transferase</keyword>
<evidence type="ECO:0000259" key="5">
    <source>
        <dbReference type="PROSITE" id="PS50011"/>
    </source>
</evidence>
<dbReference type="AlphaFoldDB" id="A0A6N6RLH1"/>
<evidence type="ECO:0000313" key="7">
    <source>
        <dbReference type="Proteomes" id="UP000468650"/>
    </source>
</evidence>
<dbReference type="Gene3D" id="3.30.200.20">
    <property type="entry name" value="Phosphorylase Kinase, domain 1"/>
    <property type="match status" value="1"/>
</dbReference>
<dbReference type="RefSeq" id="WP_151665998.1">
    <property type="nucleotide sequence ID" value="NZ_WBVO01000001.1"/>
</dbReference>
<dbReference type="InterPro" id="IPR051409">
    <property type="entry name" value="Atypical_kinase_ADCK"/>
</dbReference>
<dbReference type="InterPro" id="IPR000719">
    <property type="entry name" value="Prot_kinase_dom"/>
</dbReference>
<dbReference type="OrthoDB" id="9795390at2"/>